<dbReference type="Proteomes" id="UP000231019">
    <property type="component" value="Unassembled WGS sequence"/>
</dbReference>
<reference evidence="2 3" key="1">
    <citation type="submission" date="2017-09" db="EMBL/GenBank/DDBJ databases">
        <title>Depth-based differentiation of microbial function through sediment-hosted aquifers and enrichment of novel symbionts in the deep terrestrial subsurface.</title>
        <authorList>
            <person name="Probst A.J."/>
            <person name="Ladd B."/>
            <person name="Jarett J.K."/>
            <person name="Geller-Mcgrath D.E."/>
            <person name="Sieber C.M."/>
            <person name="Emerson J.B."/>
            <person name="Anantharaman K."/>
            <person name="Thomas B.C."/>
            <person name="Malmstrom R."/>
            <person name="Stieglmeier M."/>
            <person name="Klingl A."/>
            <person name="Woyke T."/>
            <person name="Ryan C.M."/>
            <person name="Banfield J.F."/>
        </authorList>
    </citation>
    <scope>NUCLEOTIDE SEQUENCE [LARGE SCALE GENOMIC DNA]</scope>
    <source>
        <strain evidence="2">CG17_big_fil_post_rev_8_21_14_2_50_48_46</strain>
    </source>
</reference>
<feature type="domain" description="DUF547" evidence="1">
    <location>
        <begin position="74"/>
        <end position="198"/>
    </location>
</feature>
<dbReference type="AlphaFoldDB" id="A0A2M7G0W9"/>
<comment type="caution">
    <text evidence="2">The sequence shown here is derived from an EMBL/GenBank/DDBJ whole genome shotgun (WGS) entry which is preliminary data.</text>
</comment>
<evidence type="ECO:0000259" key="1">
    <source>
        <dbReference type="Pfam" id="PF04784"/>
    </source>
</evidence>
<organism evidence="2 3">
    <name type="scientific">bacterium (Candidatus Blackallbacteria) CG17_big_fil_post_rev_8_21_14_2_50_48_46</name>
    <dbReference type="NCBI Taxonomy" id="2014261"/>
    <lineage>
        <taxon>Bacteria</taxon>
        <taxon>Candidatus Blackallbacteria</taxon>
    </lineage>
</organism>
<sequence length="268" mass="30278">METYLLNAQKPASDQSPEQVAQHLKQAINALKGEFFDLETGGVNYAAMKGSEGYARYQQSAALLQHFDLRLLTTQAARLAFWINLYNALTVHGIIALDIKNSVREVPHFFEGVAYQIGAESYSLDQIEHGILRGNLKKHLFARKPFGAGDPRLAHVLAQLEPRIHFTLVCGSKSCPPIGTYQEEKIEEQLKLAASSFVNSENVVLDRPRNRLKLSKILDWYGKDFGSKADLIHFLAEYRQSPEEKAFLLEQGARLAVSYQEYDWSLNH</sequence>
<proteinExistence type="predicted"/>
<dbReference type="PANTHER" id="PTHR46361:SF3">
    <property type="entry name" value="ELECTRON CARRIER_ PROTEIN DISULFIDE OXIDOREDUCTASE"/>
    <property type="match status" value="1"/>
</dbReference>
<evidence type="ECO:0000313" key="3">
    <source>
        <dbReference type="Proteomes" id="UP000231019"/>
    </source>
</evidence>
<name>A0A2M7G0W9_9BACT</name>
<dbReference type="Pfam" id="PF04784">
    <property type="entry name" value="DUF547"/>
    <property type="match status" value="1"/>
</dbReference>
<protein>
    <submittedName>
        <fullName evidence="2">DUF547 domain-containing protein</fullName>
    </submittedName>
</protein>
<evidence type="ECO:0000313" key="2">
    <source>
        <dbReference type="EMBL" id="PIW15322.1"/>
    </source>
</evidence>
<gene>
    <name evidence="2" type="ORF">COW36_18070</name>
</gene>
<dbReference type="EMBL" id="PFFQ01000053">
    <property type="protein sequence ID" value="PIW15322.1"/>
    <property type="molecule type" value="Genomic_DNA"/>
</dbReference>
<dbReference type="InterPro" id="IPR006869">
    <property type="entry name" value="DUF547"/>
</dbReference>
<accession>A0A2M7G0W9</accession>
<dbReference type="PANTHER" id="PTHR46361">
    <property type="entry name" value="ELECTRON CARRIER/ PROTEIN DISULFIDE OXIDOREDUCTASE"/>
    <property type="match status" value="1"/>
</dbReference>